<comment type="caution">
    <text evidence="11">The sequence shown here is derived from an EMBL/GenBank/DDBJ whole genome shotgun (WGS) entry which is preliminary data.</text>
</comment>
<dbReference type="EC" id="2.1.2.9" evidence="3 8"/>
<dbReference type="FunFam" id="3.40.50.170:FF:000003">
    <property type="entry name" value="Methionyl-tRNA formyltransferase"/>
    <property type="match status" value="1"/>
</dbReference>
<comment type="similarity">
    <text evidence="2 8">Belongs to the Fmt family.</text>
</comment>
<evidence type="ECO:0000256" key="7">
    <source>
        <dbReference type="ARBA" id="ARBA00048558"/>
    </source>
</evidence>
<evidence type="ECO:0000313" key="11">
    <source>
        <dbReference type="EMBL" id="RTQ87811.1"/>
    </source>
</evidence>
<dbReference type="InterPro" id="IPR041711">
    <property type="entry name" value="Met-tRNA-FMT_N"/>
</dbReference>
<comment type="catalytic activity">
    <reaction evidence="7 8">
        <text>L-methionyl-tRNA(fMet) + (6R)-10-formyltetrahydrofolate = N-formyl-L-methionyl-tRNA(fMet) + (6S)-5,6,7,8-tetrahydrofolate + H(+)</text>
        <dbReference type="Rhea" id="RHEA:24380"/>
        <dbReference type="Rhea" id="RHEA-COMP:9952"/>
        <dbReference type="Rhea" id="RHEA-COMP:9953"/>
        <dbReference type="ChEBI" id="CHEBI:15378"/>
        <dbReference type="ChEBI" id="CHEBI:57453"/>
        <dbReference type="ChEBI" id="CHEBI:78530"/>
        <dbReference type="ChEBI" id="CHEBI:78844"/>
        <dbReference type="ChEBI" id="CHEBI:195366"/>
        <dbReference type="EC" id="2.1.2.9"/>
    </reaction>
</comment>
<name>A0A3S0KCA3_STEMA</name>
<dbReference type="PANTHER" id="PTHR11138:SF5">
    <property type="entry name" value="METHIONYL-TRNA FORMYLTRANSFERASE, MITOCHONDRIAL"/>
    <property type="match status" value="1"/>
</dbReference>
<dbReference type="Pfam" id="PF02911">
    <property type="entry name" value="Formyl_trans_C"/>
    <property type="match status" value="1"/>
</dbReference>
<evidence type="ECO:0000256" key="1">
    <source>
        <dbReference type="ARBA" id="ARBA00002606"/>
    </source>
</evidence>
<dbReference type="PROSITE" id="PS00373">
    <property type="entry name" value="GART"/>
    <property type="match status" value="1"/>
</dbReference>
<dbReference type="PANTHER" id="PTHR11138">
    <property type="entry name" value="METHIONYL-TRNA FORMYLTRANSFERASE"/>
    <property type="match status" value="1"/>
</dbReference>
<dbReference type="RefSeq" id="WP_126929578.1">
    <property type="nucleotide sequence ID" value="NZ_RXLZ01000041.1"/>
</dbReference>
<evidence type="ECO:0000256" key="3">
    <source>
        <dbReference type="ARBA" id="ARBA00012261"/>
    </source>
</evidence>
<dbReference type="HAMAP" id="MF_00182">
    <property type="entry name" value="Formyl_trans"/>
    <property type="match status" value="1"/>
</dbReference>
<proteinExistence type="inferred from homology"/>
<evidence type="ECO:0000256" key="5">
    <source>
        <dbReference type="ARBA" id="ARBA00022679"/>
    </source>
</evidence>
<dbReference type="SUPFAM" id="SSF50486">
    <property type="entry name" value="FMT C-terminal domain-like"/>
    <property type="match status" value="1"/>
</dbReference>
<dbReference type="Gene3D" id="3.10.25.10">
    <property type="entry name" value="Formyl transferase, C-terminal domain"/>
    <property type="match status" value="1"/>
</dbReference>
<dbReference type="InterPro" id="IPR037022">
    <property type="entry name" value="Formyl_trans_C_sf"/>
</dbReference>
<organism evidence="11 12">
    <name type="scientific">Stenotrophomonas maltophilia</name>
    <name type="common">Pseudomonas maltophilia</name>
    <name type="synonym">Xanthomonas maltophilia</name>
    <dbReference type="NCBI Taxonomy" id="40324"/>
    <lineage>
        <taxon>Bacteria</taxon>
        <taxon>Pseudomonadati</taxon>
        <taxon>Pseudomonadota</taxon>
        <taxon>Gammaproteobacteria</taxon>
        <taxon>Lysobacterales</taxon>
        <taxon>Lysobacteraceae</taxon>
        <taxon>Stenotrophomonas</taxon>
        <taxon>Stenotrophomonas maltophilia group</taxon>
    </lineage>
</organism>
<dbReference type="InterPro" id="IPR036477">
    <property type="entry name" value="Formyl_transf_N_sf"/>
</dbReference>
<evidence type="ECO:0000256" key="6">
    <source>
        <dbReference type="ARBA" id="ARBA00022917"/>
    </source>
</evidence>
<gene>
    <name evidence="8" type="primary">fmt</name>
    <name evidence="11" type="ORF">EKL94_14270</name>
</gene>
<dbReference type="InterPro" id="IPR005793">
    <property type="entry name" value="Formyl_trans_C"/>
</dbReference>
<dbReference type="FunFam" id="3.40.50.12230:FF:000001">
    <property type="entry name" value="Methionyl-tRNA formyltransferase"/>
    <property type="match status" value="1"/>
</dbReference>
<dbReference type="NCBIfam" id="TIGR00460">
    <property type="entry name" value="fmt"/>
    <property type="match status" value="1"/>
</dbReference>
<evidence type="ECO:0000256" key="2">
    <source>
        <dbReference type="ARBA" id="ARBA00010699"/>
    </source>
</evidence>
<dbReference type="Pfam" id="PF00551">
    <property type="entry name" value="Formyl_trans_N"/>
    <property type="match status" value="1"/>
</dbReference>
<feature type="binding site" evidence="8">
    <location>
        <begin position="108"/>
        <end position="111"/>
    </location>
    <ligand>
        <name>(6S)-5,6,7,8-tetrahydrofolate</name>
        <dbReference type="ChEBI" id="CHEBI:57453"/>
    </ligand>
</feature>
<evidence type="ECO:0000256" key="4">
    <source>
        <dbReference type="ARBA" id="ARBA00016014"/>
    </source>
</evidence>
<evidence type="ECO:0000256" key="8">
    <source>
        <dbReference type="HAMAP-Rule" id="MF_00182"/>
    </source>
</evidence>
<reference evidence="11 12" key="1">
    <citation type="submission" date="2018-12" db="EMBL/GenBank/DDBJ databases">
        <authorList>
            <person name="Kartti S."/>
            <person name="Manni A."/>
            <person name="Chemao El Fihri M.W."/>
            <person name="Laamarti M."/>
            <person name="Temsamani L."/>
            <person name="El Jamali J.E."/>
            <person name="Ouadghiri M."/>
            <person name="Ibrahimi A."/>
            <person name="Filati-Maltouf A."/>
        </authorList>
    </citation>
    <scope>NUCLEOTIDE SEQUENCE [LARGE SCALE GENOMIC DNA]</scope>
    <source>
        <strain evidence="11 12">MDMC339</strain>
    </source>
</reference>
<dbReference type="EMBL" id="RXLZ01000041">
    <property type="protein sequence ID" value="RTQ87811.1"/>
    <property type="molecule type" value="Genomic_DNA"/>
</dbReference>
<evidence type="ECO:0000259" key="9">
    <source>
        <dbReference type="Pfam" id="PF00551"/>
    </source>
</evidence>
<dbReference type="Proteomes" id="UP000271705">
    <property type="component" value="Unassembled WGS sequence"/>
</dbReference>
<dbReference type="InterPro" id="IPR011034">
    <property type="entry name" value="Formyl_transferase-like_C_sf"/>
</dbReference>
<dbReference type="GO" id="GO:0005829">
    <property type="term" value="C:cytosol"/>
    <property type="evidence" value="ECO:0007669"/>
    <property type="project" value="TreeGrafter"/>
</dbReference>
<feature type="domain" description="Formyl transferase N-terminal" evidence="9">
    <location>
        <begin position="1"/>
        <end position="177"/>
    </location>
</feature>
<dbReference type="InterPro" id="IPR044135">
    <property type="entry name" value="Met-tRNA-FMT_C"/>
</dbReference>
<comment type="function">
    <text evidence="1 8">Attaches a formyl group to the free amino group of methionyl-tRNA(fMet). The formyl group appears to play a dual role in the initiator identity of N-formylmethionyl-tRNA by promoting its recognition by IF2 and preventing the misappropriation of this tRNA by the elongation apparatus.</text>
</comment>
<sequence length="307" mass="32544">MRIVFAGTPEFAVSSLRAAARHHEVVAVYTQPDRPAGRGRGLAPSPVKLEAVARGIPVYQPESLKDEAAQQQLRDLQPDLMVVVAYGLILPKAVLAIPTHGCWNVHASLLPRWRGAAPIQRAIQAGDAKTGVCLMQMEAGLDTGPVLLHQELPIAATDTGGQLHDKLAELGAQVLSDGLGLLRAGIKPIARAQPEQGVTYAHKLDKAEARLDWALDAGALARTVRAFNPWPIAEATLAGERVRIHGAVALDEAHGQVPGTVLAASRDGIDIACGQGALRLRVLQREGGKAITAADYLNARRDLRVGA</sequence>
<keyword evidence="5 8" id="KW-0808">Transferase</keyword>
<dbReference type="InterPro" id="IPR001555">
    <property type="entry name" value="GART_AS"/>
</dbReference>
<dbReference type="SUPFAM" id="SSF53328">
    <property type="entry name" value="Formyltransferase"/>
    <property type="match status" value="1"/>
</dbReference>
<evidence type="ECO:0000259" key="10">
    <source>
        <dbReference type="Pfam" id="PF02911"/>
    </source>
</evidence>
<accession>A0A3S0KCA3</accession>
<dbReference type="InterPro" id="IPR005794">
    <property type="entry name" value="Fmt"/>
</dbReference>
<protein>
    <recommendedName>
        <fullName evidence="4 8">Methionyl-tRNA formyltransferase</fullName>
        <ecNumber evidence="3 8">2.1.2.9</ecNumber>
    </recommendedName>
</protein>
<evidence type="ECO:0000313" key="12">
    <source>
        <dbReference type="Proteomes" id="UP000271705"/>
    </source>
</evidence>
<dbReference type="CDD" id="cd08646">
    <property type="entry name" value="FMT_core_Met-tRNA-FMT_N"/>
    <property type="match status" value="1"/>
</dbReference>
<dbReference type="AlphaFoldDB" id="A0A3S0KCA3"/>
<dbReference type="CDD" id="cd08704">
    <property type="entry name" value="Met_tRNA_FMT_C"/>
    <property type="match status" value="1"/>
</dbReference>
<dbReference type="Gene3D" id="3.40.50.170">
    <property type="entry name" value="Formyl transferase, N-terminal domain"/>
    <property type="match status" value="1"/>
</dbReference>
<dbReference type="InterPro" id="IPR002376">
    <property type="entry name" value="Formyl_transf_N"/>
</dbReference>
<feature type="domain" description="Formyl transferase C-terminal" evidence="10">
    <location>
        <begin position="203"/>
        <end position="300"/>
    </location>
</feature>
<dbReference type="GO" id="GO:0004479">
    <property type="term" value="F:methionyl-tRNA formyltransferase activity"/>
    <property type="evidence" value="ECO:0007669"/>
    <property type="project" value="UniProtKB-UniRule"/>
</dbReference>
<keyword evidence="6 8" id="KW-0648">Protein biosynthesis</keyword>